<evidence type="ECO:0008006" key="3">
    <source>
        <dbReference type="Google" id="ProtNLM"/>
    </source>
</evidence>
<organism evidence="1 2">
    <name type="scientific">Megaselia scalaris</name>
    <name type="common">Humpbacked fly</name>
    <name type="synonym">Phora scalaris</name>
    <dbReference type="NCBI Taxonomy" id="36166"/>
    <lineage>
        <taxon>Eukaryota</taxon>
        <taxon>Metazoa</taxon>
        <taxon>Ecdysozoa</taxon>
        <taxon>Arthropoda</taxon>
        <taxon>Hexapoda</taxon>
        <taxon>Insecta</taxon>
        <taxon>Pterygota</taxon>
        <taxon>Neoptera</taxon>
        <taxon>Endopterygota</taxon>
        <taxon>Diptera</taxon>
        <taxon>Brachycera</taxon>
        <taxon>Muscomorpha</taxon>
        <taxon>Platypezoidea</taxon>
        <taxon>Phoridae</taxon>
        <taxon>Megaseliini</taxon>
        <taxon>Megaselia</taxon>
    </lineage>
</organism>
<protein>
    <recommendedName>
        <fullName evidence="3">Ig-like domain-containing protein</fullName>
    </recommendedName>
</protein>
<dbReference type="HOGENOM" id="CLU_2471634_0_0_1"/>
<dbReference type="InterPro" id="IPR013783">
    <property type="entry name" value="Ig-like_fold"/>
</dbReference>
<sequence length="88" mass="10185">MFYNLSPVVHQFYETRVQDEFVLKGNSVVLKCAIPSFVSDFIEVYSWLDSDGAEYLKDLVERGNRMCLWSPKQKIILMPPPKGQNTLL</sequence>
<dbReference type="STRING" id="36166.T1GRB6"/>
<keyword evidence="2" id="KW-1185">Reference proteome</keyword>
<proteinExistence type="predicted"/>
<dbReference type="EMBL" id="CAQQ02093865">
    <property type="status" value="NOT_ANNOTATED_CDS"/>
    <property type="molecule type" value="Genomic_DNA"/>
</dbReference>
<name>T1GRB6_MEGSC</name>
<dbReference type="AlphaFoldDB" id="T1GRB6"/>
<evidence type="ECO:0000313" key="1">
    <source>
        <dbReference type="EnsemblMetazoa" id="MESCA006196-PA"/>
    </source>
</evidence>
<dbReference type="Gene3D" id="2.60.40.10">
    <property type="entry name" value="Immunoglobulins"/>
    <property type="match status" value="1"/>
</dbReference>
<dbReference type="Proteomes" id="UP000015102">
    <property type="component" value="Unassembled WGS sequence"/>
</dbReference>
<accession>T1GRB6</accession>
<reference evidence="2" key="1">
    <citation type="submission" date="2013-02" db="EMBL/GenBank/DDBJ databases">
        <authorList>
            <person name="Hughes D."/>
        </authorList>
    </citation>
    <scope>NUCLEOTIDE SEQUENCE</scope>
    <source>
        <strain>Durham</strain>
        <strain evidence="2">NC isolate 2 -- Noor lab</strain>
    </source>
</reference>
<dbReference type="EnsemblMetazoa" id="MESCA006196-RA">
    <property type="protein sequence ID" value="MESCA006196-PA"/>
    <property type="gene ID" value="MESCA006196"/>
</dbReference>
<dbReference type="EMBL" id="CAQQ02093866">
    <property type="status" value="NOT_ANNOTATED_CDS"/>
    <property type="molecule type" value="Genomic_DNA"/>
</dbReference>
<evidence type="ECO:0000313" key="2">
    <source>
        <dbReference type="Proteomes" id="UP000015102"/>
    </source>
</evidence>
<reference evidence="1" key="2">
    <citation type="submission" date="2015-06" db="UniProtKB">
        <authorList>
            <consortium name="EnsemblMetazoa"/>
        </authorList>
    </citation>
    <scope>IDENTIFICATION</scope>
</reference>